<comment type="caution">
    <text evidence="1">The sequence shown here is derived from an EMBL/GenBank/DDBJ whole genome shotgun (WGS) entry which is preliminary data.</text>
</comment>
<reference evidence="2" key="1">
    <citation type="submission" date="2018-09" db="EMBL/GenBank/DDBJ databases">
        <authorList>
            <person name="Zhu H."/>
        </authorList>
    </citation>
    <scope>NUCLEOTIDE SEQUENCE [LARGE SCALE GENOMIC DNA]</scope>
    <source>
        <strain evidence="2">K1S02-23</strain>
    </source>
</reference>
<organism evidence="1 2">
    <name type="scientific">Noviherbaspirillum sedimenti</name>
    <dbReference type="NCBI Taxonomy" id="2320865"/>
    <lineage>
        <taxon>Bacteria</taxon>
        <taxon>Pseudomonadati</taxon>
        <taxon>Pseudomonadota</taxon>
        <taxon>Betaproteobacteria</taxon>
        <taxon>Burkholderiales</taxon>
        <taxon>Oxalobacteraceae</taxon>
        <taxon>Noviherbaspirillum</taxon>
    </lineage>
</organism>
<protein>
    <submittedName>
        <fullName evidence="1">Uncharacterized protein</fullName>
    </submittedName>
</protein>
<sequence length="160" mass="17661">MAIACLFLAGCGGASISLLFFDDLPQDHVQVLPFQKISPTFDSAIGAQRLVVIRDIVAWDALWREHTAGILPSPPLPPINFSQNMVIGVFLGRGSNACKDVKIESILEHTRPHRIEVNFREILASNSTCATGLRNPSTLVVLTYSFLPVEFFQKNPMQIL</sequence>
<keyword evidence="2" id="KW-1185">Reference proteome</keyword>
<dbReference type="Proteomes" id="UP000266327">
    <property type="component" value="Unassembled WGS sequence"/>
</dbReference>
<evidence type="ECO:0000313" key="2">
    <source>
        <dbReference type="Proteomes" id="UP000266327"/>
    </source>
</evidence>
<dbReference type="EMBL" id="QYUQ01000002">
    <property type="protein sequence ID" value="RJG01911.1"/>
    <property type="molecule type" value="Genomic_DNA"/>
</dbReference>
<dbReference type="AlphaFoldDB" id="A0A3A3G1V8"/>
<gene>
    <name evidence="1" type="ORF">D3878_10240</name>
</gene>
<evidence type="ECO:0000313" key="1">
    <source>
        <dbReference type="EMBL" id="RJG01911.1"/>
    </source>
</evidence>
<proteinExistence type="predicted"/>
<name>A0A3A3G1V8_9BURK</name>
<accession>A0A3A3G1V8</accession>